<organism evidence="2 3">
    <name type="scientific">Dactylosporangium salmoneum</name>
    <dbReference type="NCBI Taxonomy" id="53361"/>
    <lineage>
        <taxon>Bacteria</taxon>
        <taxon>Bacillati</taxon>
        <taxon>Actinomycetota</taxon>
        <taxon>Actinomycetes</taxon>
        <taxon>Micromonosporales</taxon>
        <taxon>Micromonosporaceae</taxon>
        <taxon>Dactylosporangium</taxon>
    </lineage>
</organism>
<feature type="compositionally biased region" description="Low complexity" evidence="1">
    <location>
        <begin position="25"/>
        <end position="50"/>
    </location>
</feature>
<dbReference type="EMBL" id="BAAARV010000016">
    <property type="protein sequence ID" value="GAA2336314.1"/>
    <property type="molecule type" value="Genomic_DNA"/>
</dbReference>
<comment type="caution">
    <text evidence="2">The sequence shown here is derived from an EMBL/GenBank/DDBJ whole genome shotgun (WGS) entry which is preliminary data.</text>
</comment>
<proteinExistence type="predicted"/>
<feature type="region of interest" description="Disordered" evidence="1">
    <location>
        <begin position="23"/>
        <end position="63"/>
    </location>
</feature>
<reference evidence="3" key="1">
    <citation type="journal article" date="2019" name="Int. J. Syst. Evol. Microbiol.">
        <title>The Global Catalogue of Microorganisms (GCM) 10K type strain sequencing project: providing services to taxonomists for standard genome sequencing and annotation.</title>
        <authorList>
            <consortium name="The Broad Institute Genomics Platform"/>
            <consortium name="The Broad Institute Genome Sequencing Center for Infectious Disease"/>
            <person name="Wu L."/>
            <person name="Ma J."/>
        </authorList>
    </citation>
    <scope>NUCLEOTIDE SEQUENCE [LARGE SCALE GENOMIC DNA]</scope>
    <source>
        <strain evidence="3">JCM 3272</strain>
    </source>
</reference>
<keyword evidence="3" id="KW-1185">Reference proteome</keyword>
<evidence type="ECO:0000256" key="1">
    <source>
        <dbReference type="SAM" id="MobiDB-lite"/>
    </source>
</evidence>
<evidence type="ECO:0000313" key="3">
    <source>
        <dbReference type="Proteomes" id="UP001501444"/>
    </source>
</evidence>
<evidence type="ECO:0000313" key="2">
    <source>
        <dbReference type="EMBL" id="GAA2336314.1"/>
    </source>
</evidence>
<gene>
    <name evidence="2" type="ORF">GCM10010170_016660</name>
</gene>
<protein>
    <submittedName>
        <fullName evidence="2">Uncharacterized protein</fullName>
    </submittedName>
</protein>
<dbReference type="Proteomes" id="UP001501444">
    <property type="component" value="Unassembled WGS sequence"/>
</dbReference>
<feature type="region of interest" description="Disordered" evidence="1">
    <location>
        <begin position="88"/>
        <end position="124"/>
    </location>
</feature>
<accession>A0ABP5SQ51</accession>
<name>A0ABP5SQ51_9ACTN</name>
<sequence length="124" mass="13110">MAWIAAGIESWRNAVVLEKTSTLKAGSPGAAAPGRTPANAASKAATNTARTRPDLRMTATLVPRIDPTYPRDVEIDANDGESMECCLPRSGALDGASSGGHAARWDQQVEWNRPPTGVVPTREL</sequence>